<dbReference type="CDD" id="cd09917">
    <property type="entry name" value="F-box_SF"/>
    <property type="match status" value="1"/>
</dbReference>
<accession>A0A0F4GS22</accession>
<evidence type="ECO:0000313" key="2">
    <source>
        <dbReference type="Proteomes" id="UP000033647"/>
    </source>
</evidence>
<protein>
    <recommendedName>
        <fullName evidence="3">F-box domain-containing protein</fullName>
    </recommendedName>
</protein>
<comment type="caution">
    <text evidence="1">The sequence shown here is derived from an EMBL/GenBank/DDBJ whole genome shotgun (WGS) entry which is preliminary data.</text>
</comment>
<dbReference type="EMBL" id="LAFY01000337">
    <property type="protein sequence ID" value="KJY00024.1"/>
    <property type="molecule type" value="Genomic_DNA"/>
</dbReference>
<dbReference type="OrthoDB" id="3650798at2759"/>
<name>A0A0F4GS22_9PEZI</name>
<dbReference type="SUPFAM" id="SSF81383">
    <property type="entry name" value="F-box domain"/>
    <property type="match status" value="1"/>
</dbReference>
<evidence type="ECO:0000313" key="1">
    <source>
        <dbReference type="EMBL" id="KJY00024.1"/>
    </source>
</evidence>
<organism evidence="1 2">
    <name type="scientific">Zymoseptoria brevis</name>
    <dbReference type="NCBI Taxonomy" id="1047168"/>
    <lineage>
        <taxon>Eukaryota</taxon>
        <taxon>Fungi</taxon>
        <taxon>Dikarya</taxon>
        <taxon>Ascomycota</taxon>
        <taxon>Pezizomycotina</taxon>
        <taxon>Dothideomycetes</taxon>
        <taxon>Dothideomycetidae</taxon>
        <taxon>Mycosphaerellales</taxon>
        <taxon>Mycosphaerellaceae</taxon>
        <taxon>Zymoseptoria</taxon>
    </lineage>
</organism>
<keyword evidence="2" id="KW-1185">Reference proteome</keyword>
<dbReference type="InterPro" id="IPR036047">
    <property type="entry name" value="F-box-like_dom_sf"/>
</dbReference>
<dbReference type="AlphaFoldDB" id="A0A0F4GS22"/>
<sequence>MVTHSDRVIRRLRRGVGLRRQSRHNEERAFGEMKVSRGDARVALSHQTALEKKVSELVAAAANSTGEIANLRETLSEIQTAVQGLGHHFSNSLDGSFFAEREPSALAEKVFGTPEILENILFRLQPWDILRAMRVDKSWHAHIEHSVKLQRRLSLRVDTSPGRLCIPFQSMVLPGLAFETELIMPAPGLTGYRVLLNICSTTNVTMGDRIRQMHISNSYLAKVHLQPACCGGSTVRPQCVDNATGVRLGELMDACRELRKQHLECFKTAPHCHRANGKVDMVINCWAGTTVTYNDPLAIEGRAWDSAGHAARARDQVMAQYFWLKRNIHGRAPQSPIPTMQQARTYNFDPVAWIANNP</sequence>
<dbReference type="Proteomes" id="UP000033647">
    <property type="component" value="Unassembled WGS sequence"/>
</dbReference>
<evidence type="ECO:0008006" key="3">
    <source>
        <dbReference type="Google" id="ProtNLM"/>
    </source>
</evidence>
<gene>
    <name evidence="1" type="ORF">TI39_contig345g00067</name>
</gene>
<reference evidence="1 2" key="1">
    <citation type="submission" date="2015-03" db="EMBL/GenBank/DDBJ databases">
        <title>RNA-seq based gene annotation and comparative genomics of four Zymoseptoria species reveal species-specific pathogenicity related genes and transposable element activity.</title>
        <authorList>
            <person name="Grandaubert J."/>
            <person name="Bhattacharyya A."/>
            <person name="Stukenbrock E.H."/>
        </authorList>
    </citation>
    <scope>NUCLEOTIDE SEQUENCE [LARGE SCALE GENOMIC DNA]</scope>
    <source>
        <strain evidence="1 2">Zb18110</strain>
    </source>
</reference>
<proteinExistence type="predicted"/>